<dbReference type="PANTHER" id="PTHR31180">
    <property type="entry name" value="CILIA- AND FLAGELLA-ASSOCIATED PROTEIN 107-RELATED"/>
    <property type="match status" value="1"/>
</dbReference>
<dbReference type="GO" id="GO:0005879">
    <property type="term" value="C:axonemal microtubule"/>
    <property type="evidence" value="ECO:0007669"/>
    <property type="project" value="TreeGrafter"/>
</dbReference>
<sequence length="264" mass="30616">MNSKINTVLFDPGGSDVSCGCSGVDELKTKAYRNDVKTGDNYNEKSKLSESKYSPKVLEGNWFEERLTSSAHNIKENNNGSHWSTSKKNDFKPLVRKMTWHASESAKKNKEKNKGANNLLCDQKDNLYLNNFTTSYDLTYRIIPQGLDGPRLRSYNGRINKWLPEQDLTKSVGNLTGYGMTEYLRAVEEELNYEKDEKPRTNYQRDYTKKKLPVDLKRFHRKRINLNAPDLSTFNFDLNKYWKSPFNNEFNGKDLCQRVACGQY</sequence>
<gene>
    <name evidence="9" type="ORF">HICCMSTLAB_LOCUS13511</name>
</gene>
<dbReference type="OrthoDB" id="8185227at2759"/>
<comment type="subcellular location">
    <subcellularLocation>
        <location evidence="1">Cytoplasm</location>
        <location evidence="1">Cytoskeleton</location>
        <location evidence="1">Flagellum axoneme</location>
    </subcellularLocation>
</comment>
<keyword evidence="4" id="KW-0969">Cilium</keyword>
<evidence type="ECO:0000313" key="9">
    <source>
        <dbReference type="EMBL" id="CAG5108875.1"/>
    </source>
</evidence>
<keyword evidence="10" id="KW-1185">Reference proteome</keyword>
<evidence type="ECO:0000256" key="4">
    <source>
        <dbReference type="ARBA" id="ARBA00023069"/>
    </source>
</evidence>
<keyword evidence="5" id="KW-0206">Cytoskeleton</keyword>
<keyword evidence="6" id="KW-0966">Cell projection</keyword>
<evidence type="ECO:0000256" key="8">
    <source>
        <dbReference type="ARBA" id="ARBA00046435"/>
    </source>
</evidence>
<evidence type="ECO:0000313" key="10">
    <source>
        <dbReference type="Proteomes" id="UP000786811"/>
    </source>
</evidence>
<evidence type="ECO:0000256" key="7">
    <source>
        <dbReference type="ARBA" id="ARBA00035003"/>
    </source>
</evidence>
<protein>
    <submittedName>
        <fullName evidence="9">Uncharacterized protein</fullName>
    </submittedName>
</protein>
<dbReference type="GO" id="GO:0030317">
    <property type="term" value="P:flagellated sperm motility"/>
    <property type="evidence" value="ECO:0007669"/>
    <property type="project" value="InterPro"/>
</dbReference>
<evidence type="ECO:0000256" key="6">
    <source>
        <dbReference type="ARBA" id="ARBA00023273"/>
    </source>
</evidence>
<organism evidence="9 10">
    <name type="scientific">Cotesia congregata</name>
    <name type="common">Parasitoid wasp</name>
    <name type="synonym">Apanteles congregatus</name>
    <dbReference type="NCBI Taxonomy" id="51543"/>
    <lineage>
        <taxon>Eukaryota</taxon>
        <taxon>Metazoa</taxon>
        <taxon>Ecdysozoa</taxon>
        <taxon>Arthropoda</taxon>
        <taxon>Hexapoda</taxon>
        <taxon>Insecta</taxon>
        <taxon>Pterygota</taxon>
        <taxon>Neoptera</taxon>
        <taxon>Endopterygota</taxon>
        <taxon>Hymenoptera</taxon>
        <taxon>Apocrita</taxon>
        <taxon>Ichneumonoidea</taxon>
        <taxon>Braconidae</taxon>
        <taxon>Microgastrinae</taxon>
        <taxon>Cotesia</taxon>
    </lineage>
</organism>
<evidence type="ECO:0000256" key="5">
    <source>
        <dbReference type="ARBA" id="ARBA00023212"/>
    </source>
</evidence>
<accession>A0A8J2HMM7</accession>
<comment type="function">
    <text evidence="7">Microtubule inner protein (MIP) part of the dynein-decorated doublet microtubules (DMTs) in cilia axoneme, which is required for motile cilia beating.</text>
</comment>
<name>A0A8J2HMM7_COTCN</name>
<dbReference type="Pfam" id="PF22595">
    <property type="entry name" value="CFAP107"/>
    <property type="match status" value="1"/>
</dbReference>
<proteinExistence type="predicted"/>
<comment type="caution">
    <text evidence="9">The sequence shown here is derived from an EMBL/GenBank/DDBJ whole genome shotgun (WGS) entry which is preliminary data.</text>
</comment>
<keyword evidence="2" id="KW-0963">Cytoplasm</keyword>
<dbReference type="AlphaFoldDB" id="A0A8J2HMM7"/>
<dbReference type="InterPro" id="IPR054709">
    <property type="entry name" value="CFAP107"/>
</dbReference>
<dbReference type="Proteomes" id="UP000786811">
    <property type="component" value="Unassembled WGS sequence"/>
</dbReference>
<dbReference type="InterPro" id="IPR037662">
    <property type="entry name" value="CFAP68/107"/>
</dbReference>
<evidence type="ECO:0000256" key="1">
    <source>
        <dbReference type="ARBA" id="ARBA00004611"/>
    </source>
</evidence>
<comment type="subunit">
    <text evidence="8">Microtubule inner protein component of sperm flagellar doublet microtubules.</text>
</comment>
<dbReference type="PANTHER" id="PTHR31180:SF2">
    <property type="entry name" value="CILIA- AND FLAGELLA-ASSOCIATED PROTEIN 107"/>
    <property type="match status" value="1"/>
</dbReference>
<evidence type="ECO:0000256" key="3">
    <source>
        <dbReference type="ARBA" id="ARBA00022846"/>
    </source>
</evidence>
<evidence type="ECO:0000256" key="2">
    <source>
        <dbReference type="ARBA" id="ARBA00022490"/>
    </source>
</evidence>
<reference evidence="9" key="1">
    <citation type="submission" date="2021-04" db="EMBL/GenBank/DDBJ databases">
        <authorList>
            <person name="Chebbi M.A.C M."/>
        </authorList>
    </citation>
    <scope>NUCLEOTIDE SEQUENCE</scope>
</reference>
<dbReference type="EMBL" id="CAJNRD030001124">
    <property type="protein sequence ID" value="CAG5108875.1"/>
    <property type="molecule type" value="Genomic_DNA"/>
</dbReference>
<keyword evidence="3" id="KW-0282">Flagellum</keyword>